<feature type="coiled-coil region" evidence="20">
    <location>
        <begin position="717"/>
        <end position="778"/>
    </location>
</feature>
<feature type="region of interest" description="Disordered" evidence="21">
    <location>
        <begin position="436"/>
        <end position="456"/>
    </location>
</feature>
<feature type="binding site" evidence="19">
    <location>
        <position position="688"/>
    </location>
    <ligand>
        <name>Zn(2+)</name>
        <dbReference type="ChEBI" id="CHEBI:29105"/>
    </ligand>
</feature>
<sequence length="1316" mass="152083">MSSLERIQIYGIRSFNPVRPQVVVFQTPLTIIVGPNGSGKTTIIECLKYATTGDLPPGAKVGGAFIHDPTLVNEAEVKGQVKLQFKSANGKQITITRSMQAKVTSTNSIKATTIETLLQAIDPKTPTQPASLSTRCADLDREIPILLGVSRAVLDNVIFCHQEESTWPLSEPTPLKKRFDEIFSATRWTKAIANITELRKKEAQKLREDKISLEQLRIEKERAAKIQERLNSDQARTEELQRKMVVLNVQKDKNSQEINELIETIRKLDDINADLILKKKERITIEKQIDELSSSLEEMHESDEELMKIRQDYANKIQTQDTDQKSLERQKSSVDQEISTLRSSLNSLHANRGQLQAEQNANDQRIENLEKLVREISRKFNFKAFLTAPLTAINLQRFKETLHATIDEKKNFLTKLKERTQQNETELNEKHNKIRSEIESNKSSKKNVKTSIEKNRDTRNKLTDDLNSLRVSDADITIHDSQLSEEESALKKFKKNIESDDISKKLPSKNEDLQIIENKISSLDDEISRLHHQSNSLAKLDLQKSNLRTKSESLKTFLYSSRNDFKNILGRQPELETLEKDMDDLLNSKNDELKQVESENERYRRELSTIDGKLQMLQSTQQQRVQENKEHRKKLNMVCGDRDLPDVIIDLEKELNDMREELANASNSSDIYNKFVISAQQHHDCPLCDRGFENDDEFRNFLKKINDLASVNVTEKITELERQIRDSDAKLKRLRELQPVWNAVSRFQSELSDLERQVEELQNKKEETDTKLEDIYVNLAGIQVEISNTTKLRRDADKIINWHREIENLESDIFYAEEELSNTGSTRTVEDCTRERDSLQDEAKKIRRDIVNLTQMKEARLKELNTRSEKVGRLKLKLQSLKSDQENYNRLQKEITLLNEEIKKHEDNVKMMDAKISELTPKARETELELSEFRQKKVESEMAAINDLTDVQKQSERFFSLDREVEEFTIGKVKERLAKCDDQIEKLDQQIATKTIASDNFAKQLQNMDKQASDAREIQRSIDENLKYRRLQRELSDLDDEINKLNLLKQTQGSSNYKVRLDELQKTQETVLADSARYTGELKQLEEAVRRGQNELDTEYKDINDRYADQFIVVKTSELGIKDLEVYGKALDNAIMRYHTSNMEKINKIIAELWVNTYVGDDIDRIEIRSEEETTRSNRSYNYRVVMIKKGRAIDMRGRCSAGQKMLASIIIRLALAETFCINCGVFVLDEPTTNLDEGNIEHLAAGLRGILDSRQGQSNFQLIVITHDVNFSRMIGEAQYSDKFIKVSKKKGYSTVKVKDWQTPVSDNEVDDDDY</sequence>
<dbReference type="InterPro" id="IPR004584">
    <property type="entry name" value="Rad50_eukaryotes"/>
</dbReference>
<evidence type="ECO:0000256" key="15">
    <source>
        <dbReference type="ARBA" id="ARBA00023204"/>
    </source>
</evidence>
<dbReference type="GO" id="GO:0051880">
    <property type="term" value="F:G-quadruplex DNA binding"/>
    <property type="evidence" value="ECO:0007669"/>
    <property type="project" value="TreeGrafter"/>
</dbReference>
<dbReference type="GO" id="GO:0005524">
    <property type="term" value="F:ATP binding"/>
    <property type="evidence" value="ECO:0007669"/>
    <property type="project" value="UniProtKB-KW"/>
</dbReference>
<dbReference type="GO" id="GO:0006303">
    <property type="term" value="P:double-strand break repair via nonhomologous end joining"/>
    <property type="evidence" value="ECO:0007669"/>
    <property type="project" value="UniProtKB-ARBA"/>
</dbReference>
<dbReference type="STRING" id="44941.A0A397U5J2"/>
<accession>A0A397U5J2</accession>
<keyword evidence="14 20" id="KW-0175">Coiled coil</keyword>
<evidence type="ECO:0000256" key="3">
    <source>
        <dbReference type="ARBA" id="ARBA00004286"/>
    </source>
</evidence>
<comment type="subcellular location">
    <subcellularLocation>
        <location evidence="3">Chromosome</location>
    </subcellularLocation>
    <subcellularLocation>
        <location evidence="2">Nucleus</location>
    </subcellularLocation>
</comment>
<protein>
    <recommendedName>
        <fullName evidence="5">DNA repair protein RAD50</fullName>
    </recommendedName>
</protein>
<comment type="catalytic activity">
    <reaction evidence="18">
        <text>ATP + H2O = ADP + phosphate + H(+)</text>
        <dbReference type="Rhea" id="RHEA:13065"/>
        <dbReference type="ChEBI" id="CHEBI:15377"/>
        <dbReference type="ChEBI" id="CHEBI:15378"/>
        <dbReference type="ChEBI" id="CHEBI:30616"/>
        <dbReference type="ChEBI" id="CHEBI:43474"/>
        <dbReference type="ChEBI" id="CHEBI:456216"/>
    </reaction>
</comment>
<feature type="coiled-coil region" evidence="20">
    <location>
        <begin position="203"/>
        <end position="243"/>
    </location>
</feature>
<dbReference type="GO" id="GO:0070192">
    <property type="term" value="P:chromosome organization involved in meiotic cell cycle"/>
    <property type="evidence" value="ECO:0007669"/>
    <property type="project" value="TreeGrafter"/>
</dbReference>
<keyword evidence="24" id="KW-1185">Reference proteome</keyword>
<evidence type="ECO:0000256" key="5">
    <source>
        <dbReference type="ARBA" id="ARBA00017893"/>
    </source>
</evidence>
<dbReference type="InterPro" id="IPR013134">
    <property type="entry name" value="Zn_hook_RAD50"/>
</dbReference>
<dbReference type="InterPro" id="IPR027417">
    <property type="entry name" value="P-loop_NTPase"/>
</dbReference>
<feature type="coiled-coil region" evidence="20">
    <location>
        <begin position="829"/>
        <end position="915"/>
    </location>
</feature>
<feature type="coiled-coil region" evidence="20">
    <location>
        <begin position="1075"/>
        <end position="1102"/>
    </location>
</feature>
<evidence type="ECO:0000256" key="11">
    <source>
        <dbReference type="ARBA" id="ARBA00022833"/>
    </source>
</evidence>
<dbReference type="PANTHER" id="PTHR18867">
    <property type="entry name" value="RAD50"/>
    <property type="match status" value="1"/>
</dbReference>
<evidence type="ECO:0000256" key="8">
    <source>
        <dbReference type="ARBA" id="ARBA00022741"/>
    </source>
</evidence>
<comment type="similarity">
    <text evidence="4">Belongs to the SMC family. RAD50 subfamily.</text>
</comment>
<keyword evidence="11 19" id="KW-0862">Zinc</keyword>
<evidence type="ECO:0000256" key="14">
    <source>
        <dbReference type="ARBA" id="ARBA00023054"/>
    </source>
</evidence>
<keyword evidence="16" id="KW-0539">Nucleus</keyword>
<dbReference type="PANTHER" id="PTHR18867:SF12">
    <property type="entry name" value="DNA REPAIR PROTEIN RAD50"/>
    <property type="match status" value="1"/>
</dbReference>
<feature type="binding site" evidence="19">
    <location>
        <position position="685"/>
    </location>
    <ligand>
        <name>Zn(2+)</name>
        <dbReference type="ChEBI" id="CHEBI:29105"/>
    </ligand>
</feature>
<dbReference type="FunFam" id="3.40.50.300:FF:000593">
    <property type="entry name" value="DNA repair protein RAD50"/>
    <property type="match status" value="1"/>
</dbReference>
<reference evidence="23 24" key="1">
    <citation type="submission" date="2018-06" db="EMBL/GenBank/DDBJ databases">
        <title>Comparative genomics reveals the genomic features of Rhizophagus irregularis, R. cerebriforme, R. diaphanum and Gigaspora rosea, and their symbiotic lifestyle signature.</title>
        <authorList>
            <person name="Morin E."/>
            <person name="San Clemente H."/>
            <person name="Chen E.C.H."/>
            <person name="De La Providencia I."/>
            <person name="Hainaut M."/>
            <person name="Kuo A."/>
            <person name="Kohler A."/>
            <person name="Murat C."/>
            <person name="Tang N."/>
            <person name="Roy S."/>
            <person name="Loubradou J."/>
            <person name="Henrissat B."/>
            <person name="Grigoriev I.V."/>
            <person name="Corradi N."/>
            <person name="Roux C."/>
            <person name="Martin F.M."/>
        </authorList>
    </citation>
    <scope>NUCLEOTIDE SEQUENCE [LARGE SCALE GENOMIC DNA]</scope>
    <source>
        <strain evidence="23 24">DAOM 194757</strain>
    </source>
</reference>
<comment type="caution">
    <text evidence="23">The sequence shown here is derived from an EMBL/GenBank/DDBJ whole genome shotgun (WGS) entry which is preliminary data.</text>
</comment>
<dbReference type="NCBIfam" id="TIGR00606">
    <property type="entry name" value="rad50"/>
    <property type="match status" value="1"/>
</dbReference>
<dbReference type="GO" id="GO:0046872">
    <property type="term" value="F:metal ion binding"/>
    <property type="evidence" value="ECO:0007669"/>
    <property type="project" value="UniProtKB-UniRule"/>
</dbReference>
<evidence type="ECO:0000256" key="18">
    <source>
        <dbReference type="ARBA" id="ARBA00049360"/>
    </source>
</evidence>
<comment type="cofactor">
    <cofactor evidence="1">
        <name>Zn(2+)</name>
        <dbReference type="ChEBI" id="CHEBI:29105"/>
    </cofactor>
</comment>
<dbReference type="GO" id="GO:0016887">
    <property type="term" value="F:ATP hydrolysis activity"/>
    <property type="evidence" value="ECO:0007669"/>
    <property type="project" value="InterPro"/>
</dbReference>
<keyword evidence="6" id="KW-0158">Chromosome</keyword>
<feature type="coiled-coil region" evidence="20">
    <location>
        <begin position="575"/>
        <end position="613"/>
    </location>
</feature>
<dbReference type="SUPFAM" id="SSF52540">
    <property type="entry name" value="P-loop containing nucleoside triphosphate hydrolases"/>
    <property type="match status" value="1"/>
</dbReference>
<evidence type="ECO:0000256" key="17">
    <source>
        <dbReference type="ARBA" id="ARBA00023254"/>
    </source>
</evidence>
<feature type="coiled-coil region" evidence="20">
    <location>
        <begin position="1021"/>
        <end position="1048"/>
    </location>
</feature>
<evidence type="ECO:0000256" key="2">
    <source>
        <dbReference type="ARBA" id="ARBA00004123"/>
    </source>
</evidence>
<evidence type="ECO:0000256" key="13">
    <source>
        <dbReference type="ARBA" id="ARBA00022842"/>
    </source>
</evidence>
<keyword evidence="13" id="KW-0460">Magnesium</keyword>
<dbReference type="GO" id="GO:0007004">
    <property type="term" value="P:telomere maintenance via telomerase"/>
    <property type="evidence" value="ECO:0007669"/>
    <property type="project" value="TreeGrafter"/>
</dbReference>
<dbReference type="SUPFAM" id="SSF75712">
    <property type="entry name" value="Rad50 coiled-coil Zn hook"/>
    <property type="match status" value="1"/>
</dbReference>
<gene>
    <name evidence="23" type="ORF">C2G38_2255452</name>
</gene>
<evidence type="ECO:0000256" key="6">
    <source>
        <dbReference type="ARBA" id="ARBA00022454"/>
    </source>
</evidence>
<dbReference type="GO" id="GO:0007127">
    <property type="term" value="P:meiosis I"/>
    <property type="evidence" value="ECO:0007669"/>
    <property type="project" value="UniProtKB-ARBA"/>
</dbReference>
<evidence type="ECO:0000256" key="7">
    <source>
        <dbReference type="ARBA" id="ARBA00022723"/>
    </source>
</evidence>
<evidence type="ECO:0000313" key="24">
    <source>
        <dbReference type="Proteomes" id="UP000266673"/>
    </source>
</evidence>
<evidence type="ECO:0000256" key="4">
    <source>
        <dbReference type="ARBA" id="ARBA00009439"/>
    </source>
</evidence>
<keyword evidence="12" id="KW-0067">ATP-binding</keyword>
<dbReference type="GO" id="GO:0030870">
    <property type="term" value="C:Mre11 complex"/>
    <property type="evidence" value="ECO:0007669"/>
    <property type="project" value="InterPro"/>
</dbReference>
<keyword evidence="17" id="KW-0469">Meiosis</keyword>
<dbReference type="GO" id="GO:0000722">
    <property type="term" value="P:telomere maintenance via recombination"/>
    <property type="evidence" value="ECO:0007669"/>
    <property type="project" value="TreeGrafter"/>
</dbReference>
<dbReference type="GO" id="GO:0000794">
    <property type="term" value="C:condensed nuclear chromosome"/>
    <property type="evidence" value="ECO:0007669"/>
    <property type="project" value="TreeGrafter"/>
</dbReference>
<name>A0A397U5J2_9GLOM</name>
<proteinExistence type="inferred from homology"/>
<evidence type="ECO:0000256" key="21">
    <source>
        <dbReference type="SAM" id="MobiDB-lite"/>
    </source>
</evidence>
<evidence type="ECO:0000256" key="10">
    <source>
        <dbReference type="ARBA" id="ARBA00022801"/>
    </source>
</evidence>
<evidence type="ECO:0000256" key="9">
    <source>
        <dbReference type="ARBA" id="ARBA00022763"/>
    </source>
</evidence>
<evidence type="ECO:0000256" key="19">
    <source>
        <dbReference type="PROSITE-ProRule" id="PRU00471"/>
    </source>
</evidence>
<dbReference type="Gene3D" id="1.10.287.1490">
    <property type="match status" value="1"/>
</dbReference>
<organism evidence="23 24">
    <name type="scientific">Gigaspora rosea</name>
    <dbReference type="NCBI Taxonomy" id="44941"/>
    <lineage>
        <taxon>Eukaryota</taxon>
        <taxon>Fungi</taxon>
        <taxon>Fungi incertae sedis</taxon>
        <taxon>Mucoromycota</taxon>
        <taxon>Glomeromycotina</taxon>
        <taxon>Glomeromycetes</taxon>
        <taxon>Diversisporales</taxon>
        <taxon>Gigasporaceae</taxon>
        <taxon>Gigaspora</taxon>
    </lineage>
</organism>
<evidence type="ECO:0000256" key="16">
    <source>
        <dbReference type="ARBA" id="ARBA00023242"/>
    </source>
</evidence>
<dbReference type="Gene3D" id="3.40.50.300">
    <property type="entry name" value="P-loop containing nucleotide triphosphate hydrolases"/>
    <property type="match status" value="2"/>
</dbReference>
<dbReference type="InterPro" id="IPR038729">
    <property type="entry name" value="Rad50/SbcC_AAA"/>
</dbReference>
<keyword evidence="10" id="KW-0378">Hydrolase</keyword>
<keyword evidence="15" id="KW-0234">DNA repair</keyword>
<keyword evidence="9" id="KW-0227">DNA damage</keyword>
<feature type="domain" description="Zinc-hook" evidence="22">
    <location>
        <begin position="641"/>
        <end position="739"/>
    </location>
</feature>
<evidence type="ECO:0000256" key="20">
    <source>
        <dbReference type="SAM" id="Coils"/>
    </source>
</evidence>
<evidence type="ECO:0000256" key="1">
    <source>
        <dbReference type="ARBA" id="ARBA00001947"/>
    </source>
</evidence>
<keyword evidence="8" id="KW-0547">Nucleotide-binding</keyword>
<dbReference type="GO" id="GO:0003691">
    <property type="term" value="F:double-stranded telomeric DNA binding"/>
    <property type="evidence" value="ECO:0007669"/>
    <property type="project" value="TreeGrafter"/>
</dbReference>
<dbReference type="GO" id="GO:0043047">
    <property type="term" value="F:single-stranded telomeric DNA binding"/>
    <property type="evidence" value="ECO:0007669"/>
    <property type="project" value="TreeGrafter"/>
</dbReference>
<keyword evidence="7 19" id="KW-0479">Metal-binding</keyword>
<dbReference type="PROSITE" id="PS51131">
    <property type="entry name" value="ZN_HOOK"/>
    <property type="match status" value="1"/>
</dbReference>
<evidence type="ECO:0000313" key="23">
    <source>
        <dbReference type="EMBL" id="RIB02683.1"/>
    </source>
</evidence>
<evidence type="ECO:0000259" key="22">
    <source>
        <dbReference type="PROSITE" id="PS51131"/>
    </source>
</evidence>
<dbReference type="FunFam" id="3.40.50.300:FF:001195">
    <property type="entry name" value="DNA repair protein rad50"/>
    <property type="match status" value="1"/>
</dbReference>
<dbReference type="Proteomes" id="UP000266673">
    <property type="component" value="Unassembled WGS sequence"/>
</dbReference>
<dbReference type="Pfam" id="PF13476">
    <property type="entry name" value="AAA_23"/>
    <property type="match status" value="1"/>
</dbReference>
<dbReference type="OrthoDB" id="18797at2759"/>
<dbReference type="EMBL" id="QKWP01002623">
    <property type="protein sequence ID" value="RIB02683.1"/>
    <property type="molecule type" value="Genomic_DNA"/>
</dbReference>
<evidence type="ECO:0000256" key="12">
    <source>
        <dbReference type="ARBA" id="ARBA00022840"/>
    </source>
</evidence>